<dbReference type="Pfam" id="PF00408">
    <property type="entry name" value="PGM_PMM_IV"/>
    <property type="match status" value="1"/>
</dbReference>
<dbReference type="STRING" id="1968527.B5M47_01000"/>
<dbReference type="Pfam" id="PF02879">
    <property type="entry name" value="PGM_PMM_II"/>
    <property type="match status" value="1"/>
</dbReference>
<comment type="caution">
    <text evidence="12">The sequence shown here is derived from an EMBL/GenBank/DDBJ whole genome shotgun (WGS) entry which is preliminary data.</text>
</comment>
<dbReference type="InterPro" id="IPR016055">
    <property type="entry name" value="A-D-PHexomutase_a/b/a-I/II/III"/>
</dbReference>
<dbReference type="InterPro" id="IPR005845">
    <property type="entry name" value="A-D-PHexomutase_a/b/a-II"/>
</dbReference>
<dbReference type="InterPro" id="IPR005841">
    <property type="entry name" value="Alpha-D-phosphohexomutase_SF"/>
</dbReference>
<dbReference type="PROSITE" id="PS00710">
    <property type="entry name" value="PGM_PMM"/>
    <property type="match status" value="1"/>
</dbReference>
<dbReference type="InterPro" id="IPR036900">
    <property type="entry name" value="A-D-PHexomutase_C_sf"/>
</dbReference>
<feature type="domain" description="Alpha-D-phosphohexomutase alpha/beta/alpha" evidence="9">
    <location>
        <begin position="4"/>
        <end position="138"/>
    </location>
</feature>
<dbReference type="GO" id="GO:0000287">
    <property type="term" value="F:magnesium ion binding"/>
    <property type="evidence" value="ECO:0007669"/>
    <property type="project" value="InterPro"/>
</dbReference>
<reference evidence="13" key="1">
    <citation type="submission" date="2017-03" db="EMBL/GenBank/DDBJ databases">
        <title>Novel pathways for hydrocarbon cycling and metabolic interdependencies in hydrothermal sediment communities.</title>
        <authorList>
            <person name="Dombrowski N."/>
            <person name="Seitz K."/>
            <person name="Teske A."/>
            <person name="Baker B."/>
        </authorList>
    </citation>
    <scope>NUCLEOTIDE SEQUENCE [LARGE SCALE GENOMIC DNA]</scope>
</reference>
<evidence type="ECO:0000259" key="11">
    <source>
        <dbReference type="Pfam" id="PF02880"/>
    </source>
</evidence>
<dbReference type="PANTHER" id="PTHR43771">
    <property type="entry name" value="PHOSPHOMANNOMUTASE"/>
    <property type="match status" value="1"/>
</dbReference>
<dbReference type="InterPro" id="IPR005846">
    <property type="entry name" value="A-D-PHexomutase_a/b/a-III"/>
</dbReference>
<gene>
    <name evidence="12" type="ORF">B5M47_01000</name>
</gene>
<dbReference type="Pfam" id="PF02880">
    <property type="entry name" value="PGM_PMM_III"/>
    <property type="match status" value="1"/>
</dbReference>
<dbReference type="CDD" id="cd03089">
    <property type="entry name" value="PMM_PGM"/>
    <property type="match status" value="1"/>
</dbReference>
<evidence type="ECO:0000256" key="4">
    <source>
        <dbReference type="ARBA" id="ARBA00022723"/>
    </source>
</evidence>
<dbReference type="Gene3D" id="3.40.120.10">
    <property type="entry name" value="Alpha-D-Glucose-1,6-Bisphosphate, subunit A, domain 3"/>
    <property type="match status" value="3"/>
</dbReference>
<keyword evidence="3" id="KW-0597">Phosphoprotein</keyword>
<evidence type="ECO:0000256" key="2">
    <source>
        <dbReference type="ARBA" id="ARBA00010231"/>
    </source>
</evidence>
<name>A0A1W9NZ56_UNCC3</name>
<accession>A0A1W9NZ56</accession>
<evidence type="ECO:0000313" key="13">
    <source>
        <dbReference type="Proteomes" id="UP000192520"/>
    </source>
</evidence>
<evidence type="ECO:0000259" key="10">
    <source>
        <dbReference type="Pfam" id="PF02879"/>
    </source>
</evidence>
<dbReference type="EMBL" id="MZGJ01000004">
    <property type="protein sequence ID" value="OQX51415.1"/>
    <property type="molecule type" value="Genomic_DNA"/>
</dbReference>
<dbReference type="Gene3D" id="3.30.310.50">
    <property type="entry name" value="Alpha-D-phosphohexomutase, C-terminal domain"/>
    <property type="match status" value="1"/>
</dbReference>
<feature type="domain" description="Alpha-D-phosphohexomutase alpha/beta/alpha" evidence="11">
    <location>
        <begin position="257"/>
        <end position="367"/>
    </location>
</feature>
<evidence type="ECO:0000256" key="7">
    <source>
        <dbReference type="RuleBase" id="RU004326"/>
    </source>
</evidence>
<comment type="cofactor">
    <cofactor evidence="1">
        <name>Mg(2+)</name>
        <dbReference type="ChEBI" id="CHEBI:18420"/>
    </cofactor>
</comment>
<evidence type="ECO:0000259" key="9">
    <source>
        <dbReference type="Pfam" id="PF02878"/>
    </source>
</evidence>
<dbReference type="AlphaFoldDB" id="A0A1W9NZ56"/>
<evidence type="ECO:0000256" key="6">
    <source>
        <dbReference type="ARBA" id="ARBA00023235"/>
    </source>
</evidence>
<dbReference type="PRINTS" id="PR00509">
    <property type="entry name" value="PGMPMM"/>
</dbReference>
<protein>
    <recommendedName>
        <fullName evidence="14">Phosphomannomutase</fullName>
    </recommendedName>
</protein>
<feature type="domain" description="Alpha-D-phosphohexomutase C-terminal" evidence="8">
    <location>
        <begin position="373"/>
        <end position="450"/>
    </location>
</feature>
<evidence type="ECO:0000313" key="12">
    <source>
        <dbReference type="EMBL" id="OQX51415.1"/>
    </source>
</evidence>
<keyword evidence="4 7" id="KW-0479">Metal-binding</keyword>
<dbReference type="InterPro" id="IPR016066">
    <property type="entry name" value="A-D-PHexomutase_CS"/>
</dbReference>
<dbReference type="Proteomes" id="UP000192520">
    <property type="component" value="Unassembled WGS sequence"/>
</dbReference>
<dbReference type="GO" id="GO:0005975">
    <property type="term" value="P:carbohydrate metabolic process"/>
    <property type="evidence" value="ECO:0007669"/>
    <property type="project" value="InterPro"/>
</dbReference>
<evidence type="ECO:0000259" key="8">
    <source>
        <dbReference type="Pfam" id="PF00408"/>
    </source>
</evidence>
<dbReference type="GO" id="GO:0016868">
    <property type="term" value="F:intramolecular phosphotransferase activity"/>
    <property type="evidence" value="ECO:0007669"/>
    <property type="project" value="InterPro"/>
</dbReference>
<dbReference type="InterPro" id="IPR005843">
    <property type="entry name" value="A-D-PHexomutase_C"/>
</dbReference>
<feature type="domain" description="Alpha-D-phosphohexomutase alpha/beta/alpha" evidence="10">
    <location>
        <begin position="156"/>
        <end position="252"/>
    </location>
</feature>
<evidence type="ECO:0008006" key="14">
    <source>
        <dbReference type="Google" id="ProtNLM"/>
    </source>
</evidence>
<organism evidence="12 13">
    <name type="scientific">candidate division CPR3 bacterium 4484_211</name>
    <dbReference type="NCBI Taxonomy" id="1968527"/>
    <lineage>
        <taxon>Bacteria</taxon>
        <taxon>Bacteria division CPR3</taxon>
    </lineage>
</organism>
<evidence type="ECO:0000256" key="3">
    <source>
        <dbReference type="ARBA" id="ARBA00022553"/>
    </source>
</evidence>
<dbReference type="PANTHER" id="PTHR43771:SF2">
    <property type="entry name" value="PHOSPHOMANNOMUTASE_PHOSPHOGLUCOMUTASE"/>
    <property type="match status" value="1"/>
</dbReference>
<keyword evidence="5 7" id="KW-0460">Magnesium</keyword>
<evidence type="ECO:0000256" key="1">
    <source>
        <dbReference type="ARBA" id="ARBA00001946"/>
    </source>
</evidence>
<comment type="similarity">
    <text evidence="2 7">Belongs to the phosphohexose mutase family.</text>
</comment>
<dbReference type="Pfam" id="PF02878">
    <property type="entry name" value="PGM_PMM_I"/>
    <property type="match status" value="1"/>
</dbReference>
<dbReference type="SUPFAM" id="SSF53738">
    <property type="entry name" value="Phosphoglucomutase, first 3 domains"/>
    <property type="match status" value="3"/>
</dbReference>
<proteinExistence type="inferred from homology"/>
<dbReference type="InterPro" id="IPR005844">
    <property type="entry name" value="A-D-PHexomutase_a/b/a-I"/>
</dbReference>
<evidence type="ECO:0000256" key="5">
    <source>
        <dbReference type="ARBA" id="ARBA00022842"/>
    </source>
</evidence>
<sequence>MNSNIFRAYDIRGIVGKDFMPREAKILGQAFGTYLQKQQLGRKKVILGHDNRFTSDEINAYFTEGLLSTGCDLLDLGLSLTPLVHYAVIKTKADAGVIITGSHNPKEFNGFRFDLKNANPLYGKELLKLKQIAESGEFVRGEAEVAYDDGEIFETYLADIKSRIHLEKPLRLAIDCGNGTASAFAVRLFKQFPCEIFPLYCNLHGDYPYHQPDPGAKINMQGLKEIILKEKLDLGLGFDTDGDRFGVIDEKGNIYENDKTLIVLARDVLKNHPGSKVLFDVKSSYVLANEIKKMGGQPFITRTGHSFFHVAIMENKDIFLGGEVSGHTYIKDNYYGFDDGLYAGARILEILSKADHPYSQFFADVPKTAHTEELKAPCPDDQKFQIVEEIKQKIREEIINSHKDWQLIEIDGVRIRFSPTEWALIRASNTTPNLSLRFEAESKDKLKEIVGFVKSRLERYPVVDLSSLYKLKM</sequence>
<keyword evidence="6" id="KW-0413">Isomerase</keyword>
<dbReference type="SUPFAM" id="SSF55957">
    <property type="entry name" value="Phosphoglucomutase, C-terminal domain"/>
    <property type="match status" value="1"/>
</dbReference>